<gene>
    <name evidence="1" type="ORF">IW245_007773</name>
</gene>
<dbReference type="Proteomes" id="UP000622552">
    <property type="component" value="Unassembled WGS sequence"/>
</dbReference>
<protein>
    <submittedName>
        <fullName evidence="1">Uncharacterized protein</fullName>
    </submittedName>
</protein>
<accession>A0A8J7GL27</accession>
<evidence type="ECO:0000313" key="1">
    <source>
        <dbReference type="EMBL" id="MBG6141579.1"/>
    </source>
</evidence>
<keyword evidence="2" id="KW-1185">Reference proteome</keyword>
<proteinExistence type="predicted"/>
<name>A0A8J7GL27_9ACTN</name>
<dbReference type="AlphaFoldDB" id="A0A8J7GL27"/>
<comment type="caution">
    <text evidence="1">The sequence shown here is derived from an EMBL/GenBank/DDBJ whole genome shotgun (WGS) entry which is preliminary data.</text>
</comment>
<organism evidence="1 2">
    <name type="scientific">Longispora fulva</name>
    <dbReference type="NCBI Taxonomy" id="619741"/>
    <lineage>
        <taxon>Bacteria</taxon>
        <taxon>Bacillati</taxon>
        <taxon>Actinomycetota</taxon>
        <taxon>Actinomycetes</taxon>
        <taxon>Micromonosporales</taxon>
        <taxon>Micromonosporaceae</taxon>
        <taxon>Longispora</taxon>
    </lineage>
</organism>
<dbReference type="EMBL" id="JADOUF010000001">
    <property type="protein sequence ID" value="MBG6141579.1"/>
    <property type="molecule type" value="Genomic_DNA"/>
</dbReference>
<dbReference type="RefSeq" id="WP_197007976.1">
    <property type="nucleotide sequence ID" value="NZ_BONS01000013.1"/>
</dbReference>
<reference evidence="1" key="1">
    <citation type="submission" date="2020-11" db="EMBL/GenBank/DDBJ databases">
        <title>Sequencing the genomes of 1000 actinobacteria strains.</title>
        <authorList>
            <person name="Klenk H.-P."/>
        </authorList>
    </citation>
    <scope>NUCLEOTIDE SEQUENCE</scope>
    <source>
        <strain evidence="1">DSM 45356</strain>
    </source>
</reference>
<evidence type="ECO:0000313" key="2">
    <source>
        <dbReference type="Proteomes" id="UP000622552"/>
    </source>
</evidence>
<sequence length="60" mass="6772">MELFFEVHGREPVDLTSWPANILADLTRHQIPADDQRAIHESAVETAARYVRSASPLARD</sequence>